<reference evidence="5 6" key="1">
    <citation type="journal article" date="2016" name="Fungal Biol.">
        <title>The genome of Xylona heveae provides a window into fungal endophytism.</title>
        <authorList>
            <person name="Gazis R."/>
            <person name="Kuo A."/>
            <person name="Riley R."/>
            <person name="LaButti K."/>
            <person name="Lipzen A."/>
            <person name="Lin J."/>
            <person name="Amirebrahimi M."/>
            <person name="Hesse C.N."/>
            <person name="Spatafora J.W."/>
            <person name="Henrissat B."/>
            <person name="Hainaut M."/>
            <person name="Grigoriev I.V."/>
            <person name="Hibbett D.S."/>
        </authorList>
    </citation>
    <scope>NUCLEOTIDE SEQUENCE [LARGE SCALE GENOMIC DNA]</scope>
    <source>
        <strain evidence="5 6">TC161</strain>
    </source>
</reference>
<dbReference type="GO" id="GO:0043022">
    <property type="term" value="F:ribosome binding"/>
    <property type="evidence" value="ECO:0007669"/>
    <property type="project" value="TreeGrafter"/>
</dbReference>
<dbReference type="OrthoDB" id="21573at2759"/>
<organism evidence="5 6">
    <name type="scientific">Xylona heveae (strain CBS 132557 / TC161)</name>
    <dbReference type="NCBI Taxonomy" id="1328760"/>
    <lineage>
        <taxon>Eukaryota</taxon>
        <taxon>Fungi</taxon>
        <taxon>Dikarya</taxon>
        <taxon>Ascomycota</taxon>
        <taxon>Pezizomycotina</taxon>
        <taxon>Xylonomycetes</taxon>
        <taxon>Xylonales</taxon>
        <taxon>Xylonaceae</taxon>
        <taxon>Xylona</taxon>
    </lineage>
</organism>
<dbReference type="RefSeq" id="XP_018192208.1">
    <property type="nucleotide sequence ID" value="XM_018331619.1"/>
</dbReference>
<dbReference type="Gene3D" id="3.30.110.10">
    <property type="entry name" value="Translation initiation factor 3 (IF-3), C-terminal domain"/>
    <property type="match status" value="1"/>
</dbReference>
<dbReference type="SUPFAM" id="SSF55200">
    <property type="entry name" value="Translation initiation factor IF3, C-terminal domain"/>
    <property type="match status" value="1"/>
</dbReference>
<dbReference type="GO" id="GO:0003743">
    <property type="term" value="F:translation initiation factor activity"/>
    <property type="evidence" value="ECO:0007669"/>
    <property type="project" value="UniProtKB-KW"/>
</dbReference>
<dbReference type="GeneID" id="28896756"/>
<dbReference type="InterPro" id="IPR001288">
    <property type="entry name" value="Translation_initiation_fac_3"/>
</dbReference>
<dbReference type="InParanoid" id="A0A165JUN9"/>
<gene>
    <name evidence="5" type="ORF">L228DRAFT_243152</name>
</gene>
<sequence>MGRIQHLCGTVRALHQVFVKFEPSPPAFQALRAPPLAPFPRRFPSFALPQTRLYFKKSTKQIPAKKRAAWDEEIEARTVRIVNEEGGLDEPVPLRDILDSIDRTIYRLVQLTKLEPNTPAICKIISKRELLEASKAKAKPPKNPQASAKKLELNWAIAPNDLSHRLRKLEEFLEAGRRVEVLLAPKKKSRMATAAEAETTLKRIREAVDSVNGAKEWKPMEGQLLRTATLHFEGLKDK</sequence>
<evidence type="ECO:0000256" key="3">
    <source>
        <dbReference type="ARBA" id="ARBA00022917"/>
    </source>
</evidence>
<feature type="domain" description="Translation initiation factor 3 N-terminal" evidence="4">
    <location>
        <begin position="71"/>
        <end position="138"/>
    </location>
</feature>
<proteinExistence type="inferred from homology"/>
<protein>
    <recommendedName>
        <fullName evidence="4">Translation initiation factor 3 N-terminal domain-containing protein</fullName>
    </recommendedName>
</protein>
<dbReference type="GO" id="GO:0032790">
    <property type="term" value="P:ribosome disassembly"/>
    <property type="evidence" value="ECO:0007669"/>
    <property type="project" value="TreeGrafter"/>
</dbReference>
<comment type="similarity">
    <text evidence="1">Belongs to the IF-3 family.</text>
</comment>
<keyword evidence="6" id="KW-1185">Reference proteome</keyword>
<dbReference type="InterPro" id="IPR036787">
    <property type="entry name" value="T_IF-3_N_sf"/>
</dbReference>
<dbReference type="STRING" id="1328760.A0A165JUN9"/>
<evidence type="ECO:0000313" key="5">
    <source>
        <dbReference type="EMBL" id="KZF26653.1"/>
    </source>
</evidence>
<dbReference type="GO" id="GO:0070124">
    <property type="term" value="P:mitochondrial translational initiation"/>
    <property type="evidence" value="ECO:0007669"/>
    <property type="project" value="TreeGrafter"/>
</dbReference>
<evidence type="ECO:0000259" key="4">
    <source>
        <dbReference type="Pfam" id="PF05198"/>
    </source>
</evidence>
<dbReference type="InterPro" id="IPR019814">
    <property type="entry name" value="Translation_initiation_fac_3_N"/>
</dbReference>
<evidence type="ECO:0000313" key="6">
    <source>
        <dbReference type="Proteomes" id="UP000076632"/>
    </source>
</evidence>
<name>A0A165JUN9_XYLHT</name>
<dbReference type="InterPro" id="IPR036788">
    <property type="entry name" value="T_IF-3_C_sf"/>
</dbReference>
<dbReference type="Proteomes" id="UP000076632">
    <property type="component" value="Unassembled WGS sequence"/>
</dbReference>
<keyword evidence="3" id="KW-0648">Protein biosynthesis</keyword>
<dbReference type="PANTHER" id="PTHR10938">
    <property type="entry name" value="TRANSLATION INITIATION FACTOR IF-3"/>
    <property type="match status" value="1"/>
</dbReference>
<dbReference type="Gene3D" id="3.10.20.80">
    <property type="entry name" value="Translation initiation factor 3 (IF-3), N-terminal domain"/>
    <property type="match status" value="1"/>
</dbReference>
<evidence type="ECO:0000256" key="1">
    <source>
        <dbReference type="ARBA" id="ARBA00005439"/>
    </source>
</evidence>
<evidence type="ECO:0000256" key="2">
    <source>
        <dbReference type="ARBA" id="ARBA00022540"/>
    </source>
</evidence>
<keyword evidence="2" id="KW-0396">Initiation factor</keyword>
<dbReference type="Pfam" id="PF05198">
    <property type="entry name" value="IF3_N"/>
    <property type="match status" value="1"/>
</dbReference>
<dbReference type="AlphaFoldDB" id="A0A165JUN9"/>
<accession>A0A165JUN9</accession>
<dbReference type="PANTHER" id="PTHR10938:SF0">
    <property type="entry name" value="TRANSLATION INITIATION FACTOR IF-3, MITOCHONDRIAL"/>
    <property type="match status" value="1"/>
</dbReference>
<dbReference type="OMA" id="GTQTKAM"/>
<dbReference type="EMBL" id="KV407454">
    <property type="protein sequence ID" value="KZF26653.1"/>
    <property type="molecule type" value="Genomic_DNA"/>
</dbReference>
<dbReference type="GO" id="GO:0005739">
    <property type="term" value="C:mitochondrion"/>
    <property type="evidence" value="ECO:0007669"/>
    <property type="project" value="TreeGrafter"/>
</dbReference>